<dbReference type="EMBL" id="NESP01000001">
    <property type="protein sequence ID" value="PUE58771.1"/>
    <property type="molecule type" value="Genomic_DNA"/>
</dbReference>
<evidence type="ECO:0000256" key="4">
    <source>
        <dbReference type="ARBA" id="ARBA00022519"/>
    </source>
</evidence>
<dbReference type="Proteomes" id="UP000251341">
    <property type="component" value="Unassembled WGS sequence"/>
</dbReference>
<keyword evidence="6 9" id="KW-1133">Transmembrane helix</keyword>
<evidence type="ECO:0000256" key="9">
    <source>
        <dbReference type="SAM" id="Phobius"/>
    </source>
</evidence>
<evidence type="ECO:0000256" key="2">
    <source>
        <dbReference type="ARBA" id="ARBA00022448"/>
    </source>
</evidence>
<evidence type="ECO:0000256" key="6">
    <source>
        <dbReference type="ARBA" id="ARBA00022989"/>
    </source>
</evidence>
<keyword evidence="4" id="KW-0997">Cell inner membrane</keyword>
<sequence>MRIDWLHFTPGSSLLGGILLGIAAGVLFLNSGRILGITGILEGLFKPTRVDSPWRLTFLLGLFASPLVAKLMLPADLLHAPRIDANWAMVIVAGLLVGFGTRWGAGCTSGHGICGLSRLSVRSLVATLSFMGTGFITVFVIRHLL</sequence>
<evidence type="ECO:0000256" key="7">
    <source>
        <dbReference type="ARBA" id="ARBA00023136"/>
    </source>
</evidence>
<dbReference type="PANTHER" id="PTHR30574:SF1">
    <property type="entry name" value="SULPHUR TRANSPORT DOMAIN-CONTAINING PROTEIN"/>
    <property type="match status" value="1"/>
</dbReference>
<comment type="subcellular location">
    <subcellularLocation>
        <location evidence="1">Cell inner membrane</location>
        <topology evidence="1">Multi-pass membrane protein</topology>
    </subcellularLocation>
</comment>
<dbReference type="GO" id="GO:0005886">
    <property type="term" value="C:plasma membrane"/>
    <property type="evidence" value="ECO:0007669"/>
    <property type="project" value="UniProtKB-SubCell"/>
</dbReference>
<protein>
    <submittedName>
        <fullName evidence="10">YeeE/YedE</fullName>
    </submittedName>
</protein>
<gene>
    <name evidence="10" type="ORF">B9Z44_03675</name>
</gene>
<keyword evidence="2" id="KW-0813">Transport</keyword>
<dbReference type="AlphaFoldDB" id="A0A315ENE3"/>
<reference evidence="10 11" key="1">
    <citation type="submission" date="2017-04" db="EMBL/GenBank/DDBJ databases">
        <title>Unexpected and diverse lifestyles within the genus Limnohabitans.</title>
        <authorList>
            <person name="Kasalicky V."/>
            <person name="Mehrshad M."/>
            <person name="Andrei S.-A."/>
            <person name="Salcher M."/>
            <person name="Kratochvilova H."/>
            <person name="Simek K."/>
            <person name="Ghai R."/>
        </authorList>
    </citation>
    <scope>NUCLEOTIDE SEQUENCE [LARGE SCALE GENOMIC DNA]</scope>
    <source>
        <strain evidence="10 11">MWH-C5</strain>
    </source>
</reference>
<evidence type="ECO:0000313" key="10">
    <source>
        <dbReference type="EMBL" id="PUE58771.1"/>
    </source>
</evidence>
<evidence type="ECO:0000313" key="11">
    <source>
        <dbReference type="Proteomes" id="UP000251341"/>
    </source>
</evidence>
<dbReference type="PANTHER" id="PTHR30574">
    <property type="entry name" value="INNER MEMBRANE PROTEIN YEDE"/>
    <property type="match status" value="1"/>
</dbReference>
<dbReference type="RefSeq" id="WP_108358036.1">
    <property type="nucleotide sequence ID" value="NZ_NESP01000001.1"/>
</dbReference>
<evidence type="ECO:0000256" key="8">
    <source>
        <dbReference type="ARBA" id="ARBA00035655"/>
    </source>
</evidence>
<feature type="transmembrane region" description="Helical" evidence="9">
    <location>
        <begin position="85"/>
        <end position="103"/>
    </location>
</feature>
<name>A0A315ENE3_9BURK</name>
<keyword evidence="7 9" id="KW-0472">Membrane</keyword>
<keyword evidence="11" id="KW-1185">Reference proteome</keyword>
<evidence type="ECO:0000256" key="3">
    <source>
        <dbReference type="ARBA" id="ARBA00022475"/>
    </source>
</evidence>
<accession>A0A315ENE3</accession>
<feature type="transmembrane region" description="Helical" evidence="9">
    <location>
        <begin position="123"/>
        <end position="141"/>
    </location>
</feature>
<comment type="similarity">
    <text evidence="8">Belongs to the TsuA/YedE (TC 9.B.102) family.</text>
</comment>
<feature type="transmembrane region" description="Helical" evidence="9">
    <location>
        <begin position="54"/>
        <end position="73"/>
    </location>
</feature>
<dbReference type="Pfam" id="PF04143">
    <property type="entry name" value="Sulf_transp"/>
    <property type="match status" value="1"/>
</dbReference>
<keyword evidence="5 9" id="KW-0812">Transmembrane</keyword>
<evidence type="ECO:0000256" key="5">
    <source>
        <dbReference type="ARBA" id="ARBA00022692"/>
    </source>
</evidence>
<feature type="transmembrane region" description="Helical" evidence="9">
    <location>
        <begin position="12"/>
        <end position="34"/>
    </location>
</feature>
<organism evidence="10 11">
    <name type="scientific">Limnohabitans curvus</name>
    <dbReference type="NCBI Taxonomy" id="323423"/>
    <lineage>
        <taxon>Bacteria</taxon>
        <taxon>Pseudomonadati</taxon>
        <taxon>Pseudomonadota</taxon>
        <taxon>Betaproteobacteria</taxon>
        <taxon>Burkholderiales</taxon>
        <taxon>Comamonadaceae</taxon>
        <taxon>Limnohabitans</taxon>
    </lineage>
</organism>
<keyword evidence="3" id="KW-1003">Cell membrane</keyword>
<evidence type="ECO:0000256" key="1">
    <source>
        <dbReference type="ARBA" id="ARBA00004429"/>
    </source>
</evidence>
<dbReference type="InterPro" id="IPR007272">
    <property type="entry name" value="Sulf_transp_TsuA/YedE"/>
</dbReference>
<proteinExistence type="inferred from homology"/>
<comment type="caution">
    <text evidence="10">The sequence shown here is derived from an EMBL/GenBank/DDBJ whole genome shotgun (WGS) entry which is preliminary data.</text>
</comment>